<dbReference type="CDD" id="cd18176">
    <property type="entry name" value="ATP-synt_Vo_c_ATP6C_rpt2"/>
    <property type="match status" value="1"/>
</dbReference>
<evidence type="ECO:0000259" key="10">
    <source>
        <dbReference type="Pfam" id="PF00137"/>
    </source>
</evidence>
<evidence type="ECO:0000256" key="1">
    <source>
        <dbReference type="ARBA" id="ARBA00004141"/>
    </source>
</evidence>
<proteinExistence type="inferred from homology"/>
<dbReference type="GO" id="GO:0005774">
    <property type="term" value="C:vacuolar membrane"/>
    <property type="evidence" value="ECO:0007669"/>
    <property type="project" value="UniProtKB-SubCell"/>
</dbReference>
<dbReference type="Proteomes" id="UP001146793">
    <property type="component" value="Unassembled WGS sequence"/>
</dbReference>
<dbReference type="AlphaFoldDB" id="A0AAV7YGT1"/>
<keyword evidence="9" id="KW-0926">Vacuole</keyword>
<evidence type="ECO:0000256" key="5">
    <source>
        <dbReference type="ARBA" id="ARBA00022781"/>
    </source>
</evidence>
<dbReference type="Gene3D" id="1.20.120.610">
    <property type="entry name" value="lithium bound rotor ring of v- atpase"/>
    <property type="match status" value="1"/>
</dbReference>
<comment type="similarity">
    <text evidence="2 9">Belongs to the V-ATPase proteolipid subunit family.</text>
</comment>
<evidence type="ECO:0000256" key="7">
    <source>
        <dbReference type="ARBA" id="ARBA00023065"/>
    </source>
</evidence>
<feature type="transmembrane region" description="Helical" evidence="9">
    <location>
        <begin position="60"/>
        <end position="79"/>
    </location>
</feature>
<name>A0AAV7YGT1_9EUKA</name>
<comment type="subcellular location">
    <subcellularLocation>
        <location evidence="1">Membrane</location>
        <topology evidence="1">Multi-pass membrane protein</topology>
    </subcellularLocation>
    <subcellularLocation>
        <location evidence="9">Vacuole membrane</location>
        <topology evidence="9">Multi-pass membrane protein</topology>
    </subcellularLocation>
</comment>
<feature type="domain" description="V-ATPase proteolipid subunit C-like" evidence="10">
    <location>
        <begin position="21"/>
        <end position="79"/>
    </location>
</feature>
<dbReference type="InterPro" id="IPR011555">
    <property type="entry name" value="ATPase_proteolipid_su_C_euk"/>
</dbReference>
<dbReference type="PRINTS" id="PR00122">
    <property type="entry name" value="VACATPASE"/>
</dbReference>
<sequence length="172" mass="18155">MSLILLADEVCKASSYFYGFFGAVIALVFAAFGSAYGVAKNGIGICVTGSKKPEQVMKSVIPAIMASIVGIYGLIISIVTATTLGETNYSSYKSFADLAAGISVGLSGIGAGVSLGIVGDAGVRASAQQPRVFTGMLFDLNLCRSTWYLWPHCWVDLNTKNNKREMLCCSLI</sequence>
<keyword evidence="3 9" id="KW-0813">Transport</keyword>
<organism evidence="11 12">
    <name type="scientific">Anaeramoeba flamelloides</name>
    <dbReference type="NCBI Taxonomy" id="1746091"/>
    <lineage>
        <taxon>Eukaryota</taxon>
        <taxon>Metamonada</taxon>
        <taxon>Anaeramoebidae</taxon>
        <taxon>Anaeramoeba</taxon>
    </lineage>
</organism>
<keyword evidence="6 9" id="KW-1133">Transmembrane helix</keyword>
<dbReference type="GO" id="GO:0046961">
    <property type="term" value="F:proton-transporting ATPase activity, rotational mechanism"/>
    <property type="evidence" value="ECO:0007669"/>
    <property type="project" value="InterPro"/>
</dbReference>
<keyword evidence="7 9" id="KW-0406">Ion transport</keyword>
<protein>
    <recommendedName>
        <fullName evidence="9">V-type proton ATPase proteolipid subunit</fullName>
    </recommendedName>
</protein>
<keyword evidence="8 9" id="KW-0472">Membrane</keyword>
<keyword evidence="5 9" id="KW-0375">Hydrogen ion transport</keyword>
<evidence type="ECO:0000313" key="11">
    <source>
        <dbReference type="EMBL" id="KAJ3428983.1"/>
    </source>
</evidence>
<evidence type="ECO:0000256" key="9">
    <source>
        <dbReference type="RuleBase" id="RU363060"/>
    </source>
</evidence>
<dbReference type="GO" id="GO:0033179">
    <property type="term" value="C:proton-transporting V-type ATPase, V0 domain"/>
    <property type="evidence" value="ECO:0007669"/>
    <property type="project" value="InterPro"/>
</dbReference>
<feature type="transmembrane region" description="Helical" evidence="9">
    <location>
        <begin position="99"/>
        <end position="123"/>
    </location>
</feature>
<feature type="transmembrane region" description="Helical" evidence="9">
    <location>
        <begin position="16"/>
        <end position="39"/>
    </location>
</feature>
<dbReference type="SUPFAM" id="SSF81333">
    <property type="entry name" value="F1F0 ATP synthase subunit C"/>
    <property type="match status" value="2"/>
</dbReference>
<evidence type="ECO:0000256" key="3">
    <source>
        <dbReference type="ARBA" id="ARBA00022448"/>
    </source>
</evidence>
<evidence type="ECO:0000313" key="12">
    <source>
        <dbReference type="Proteomes" id="UP001146793"/>
    </source>
</evidence>
<dbReference type="InterPro" id="IPR000245">
    <property type="entry name" value="ATPase_proteolipid_csu"/>
</dbReference>
<gene>
    <name evidence="11" type="ORF">M0812_24322</name>
</gene>
<evidence type="ECO:0000256" key="4">
    <source>
        <dbReference type="ARBA" id="ARBA00022692"/>
    </source>
</evidence>
<evidence type="ECO:0000256" key="2">
    <source>
        <dbReference type="ARBA" id="ARBA00007296"/>
    </source>
</evidence>
<evidence type="ECO:0000256" key="6">
    <source>
        <dbReference type="ARBA" id="ARBA00022989"/>
    </source>
</evidence>
<dbReference type="InterPro" id="IPR002379">
    <property type="entry name" value="ATPase_proteolipid_c-like_dom"/>
</dbReference>
<dbReference type="CDD" id="cd18175">
    <property type="entry name" value="ATP-synt_Vo_c_ATP6C_rpt1"/>
    <property type="match status" value="1"/>
</dbReference>
<reference evidence="11" key="1">
    <citation type="submission" date="2022-08" db="EMBL/GenBank/DDBJ databases">
        <title>Novel sulphate-reducing endosymbionts in the free-living metamonad Anaeramoeba.</title>
        <authorList>
            <person name="Jerlstrom-Hultqvist J."/>
            <person name="Cepicka I."/>
            <person name="Gallot-Lavallee L."/>
            <person name="Salas-Leiva D."/>
            <person name="Curtis B.A."/>
            <person name="Zahonova K."/>
            <person name="Pipaliya S."/>
            <person name="Dacks J."/>
            <person name="Roger A.J."/>
        </authorList>
    </citation>
    <scope>NUCLEOTIDE SEQUENCE</scope>
    <source>
        <strain evidence="11">Busselton2</strain>
    </source>
</reference>
<dbReference type="NCBIfam" id="TIGR01100">
    <property type="entry name" value="V_ATP_synt_C"/>
    <property type="match status" value="1"/>
</dbReference>
<dbReference type="PANTHER" id="PTHR10263">
    <property type="entry name" value="V-TYPE PROTON ATPASE PROTEOLIPID SUBUNIT"/>
    <property type="match status" value="1"/>
</dbReference>
<dbReference type="EMBL" id="JANTQA010000057">
    <property type="protein sequence ID" value="KAJ3428983.1"/>
    <property type="molecule type" value="Genomic_DNA"/>
</dbReference>
<evidence type="ECO:0000256" key="8">
    <source>
        <dbReference type="ARBA" id="ARBA00023136"/>
    </source>
</evidence>
<keyword evidence="4 9" id="KW-0812">Transmembrane</keyword>
<accession>A0AAV7YGT1</accession>
<dbReference type="InterPro" id="IPR035921">
    <property type="entry name" value="F/V-ATP_Csub_sf"/>
</dbReference>
<comment type="caution">
    <text evidence="11">The sequence shown here is derived from an EMBL/GenBank/DDBJ whole genome shotgun (WGS) entry which is preliminary data.</text>
</comment>
<feature type="domain" description="V-ATPase proteolipid subunit C-like" evidence="10">
    <location>
        <begin position="98"/>
        <end position="137"/>
    </location>
</feature>
<dbReference type="Pfam" id="PF00137">
    <property type="entry name" value="ATP-synt_C"/>
    <property type="match status" value="2"/>
</dbReference>